<protein>
    <recommendedName>
        <fullName evidence="1">DUF374 domain-containing protein</fullName>
    </recommendedName>
</protein>
<proteinExistence type="predicted"/>
<dbReference type="EMBL" id="CP003481">
    <property type="protein sequence ID" value="AFI05493.1"/>
    <property type="molecule type" value="Genomic_DNA"/>
</dbReference>
<keyword evidence="3" id="KW-1185">Reference proteome</keyword>
<evidence type="ECO:0000259" key="1">
    <source>
        <dbReference type="Pfam" id="PF04028"/>
    </source>
</evidence>
<organism evidence="2 3">
    <name type="scientific">Helicobacter cetorum (strain ATCC BAA-540 / CCUG 52418 / MIT 99-5656)</name>
    <dbReference type="NCBI Taxonomy" id="1163745"/>
    <lineage>
        <taxon>Bacteria</taxon>
        <taxon>Pseudomonadati</taxon>
        <taxon>Campylobacterota</taxon>
        <taxon>Epsilonproteobacteria</taxon>
        <taxon>Campylobacterales</taxon>
        <taxon>Helicobacteraceae</taxon>
        <taxon>Helicobacter</taxon>
    </lineage>
</organism>
<dbReference type="STRING" id="1163745.HCD_02365"/>
<dbReference type="Pfam" id="PF04028">
    <property type="entry name" value="DUF374"/>
    <property type="match status" value="1"/>
</dbReference>
<dbReference type="HOGENOM" id="CLU_086327_0_0_7"/>
<dbReference type="eggNOG" id="COG2121">
    <property type="taxonomic scope" value="Bacteria"/>
</dbReference>
<name>I0ERC4_HELCM</name>
<sequence>MSLKFFRKNLVLKVVPRLAWGILWLLHKTCKNRYFLSQKLRDQQFIASFWHGEIGMLAFAYLKLKTPNLYVVASQHFDGSIAASLFESFGFKNIRGSSKKGGVRVLIEGLKHLKEGYDVGITPDGPKGPRHSIADGVIALAQKSGVGVSVCRVVCKNAWQLNTWDKFELPKPFSEVRYYMLEPVVIPKEWELSKAKEYLKKRMDSCGSVIEPSLQENVFEKGV</sequence>
<dbReference type="RefSeq" id="WP_014659014.1">
    <property type="nucleotide sequence ID" value="NC_017735.1"/>
</dbReference>
<dbReference type="CDD" id="cd07983">
    <property type="entry name" value="LPLAT_DUF374-like"/>
    <property type="match status" value="1"/>
</dbReference>
<reference evidence="2 3" key="1">
    <citation type="journal article" date="2013" name="PLoS ONE">
        <title>Sequence Divergence and Conservation in Genomes ofHelicobacter cetorum Strains from a Dolphin and a Whale.</title>
        <authorList>
            <person name="Kersulyte D."/>
            <person name="Rossi M."/>
            <person name="Berg D.E."/>
        </authorList>
    </citation>
    <scope>NUCLEOTIDE SEQUENCE [LARGE SCALE GENOMIC DNA]</scope>
    <source>
        <strain evidence="2 3">MIT 99-5656</strain>
    </source>
</reference>
<dbReference type="Proteomes" id="UP000005013">
    <property type="component" value="Chromosome"/>
</dbReference>
<feature type="domain" description="DUF374" evidence="1">
    <location>
        <begin position="65"/>
        <end position="130"/>
    </location>
</feature>
<evidence type="ECO:0000313" key="2">
    <source>
        <dbReference type="EMBL" id="AFI05493.1"/>
    </source>
</evidence>
<gene>
    <name evidence="2" type="ordered locus">HCD_02365</name>
</gene>
<dbReference type="KEGG" id="hcm:HCD_02365"/>
<dbReference type="AlphaFoldDB" id="I0ERC4"/>
<evidence type="ECO:0000313" key="3">
    <source>
        <dbReference type="Proteomes" id="UP000005013"/>
    </source>
</evidence>
<dbReference type="PATRIC" id="fig|1163745.3.peg.501"/>
<accession>I0ERC4</accession>
<dbReference type="OrthoDB" id="9810508at2"/>
<dbReference type="InterPro" id="IPR007172">
    <property type="entry name" value="DUF374"/>
</dbReference>